<dbReference type="PaxDb" id="3880-AES69432"/>
<dbReference type="Proteomes" id="UP000002051">
    <property type="component" value="Chromosome 3"/>
</dbReference>
<dbReference type="EMBL" id="CM001219">
    <property type="protein sequence ID" value="AES69432.1"/>
    <property type="molecule type" value="Genomic_DNA"/>
</dbReference>
<gene>
    <name evidence="1" type="ordered locus">MTR_3g029890</name>
</gene>
<reference evidence="1 3" key="2">
    <citation type="journal article" date="2014" name="BMC Genomics">
        <title>An improved genome release (version Mt4.0) for the model legume Medicago truncatula.</title>
        <authorList>
            <person name="Tang H."/>
            <person name="Krishnakumar V."/>
            <person name="Bidwell S."/>
            <person name="Rosen B."/>
            <person name="Chan A."/>
            <person name="Zhou S."/>
            <person name="Gentzbittel L."/>
            <person name="Childs K.L."/>
            <person name="Yandell M."/>
            <person name="Gundlach H."/>
            <person name="Mayer K.F."/>
            <person name="Schwartz D.C."/>
            <person name="Town C.D."/>
        </authorList>
    </citation>
    <scope>GENOME REANNOTATION</scope>
    <source>
        <strain evidence="2 3">cv. Jemalong A17</strain>
    </source>
</reference>
<organism evidence="1 3">
    <name type="scientific">Medicago truncatula</name>
    <name type="common">Barrel medic</name>
    <name type="synonym">Medicago tribuloides</name>
    <dbReference type="NCBI Taxonomy" id="3880"/>
    <lineage>
        <taxon>Eukaryota</taxon>
        <taxon>Viridiplantae</taxon>
        <taxon>Streptophyta</taxon>
        <taxon>Embryophyta</taxon>
        <taxon>Tracheophyta</taxon>
        <taxon>Spermatophyta</taxon>
        <taxon>Magnoliopsida</taxon>
        <taxon>eudicotyledons</taxon>
        <taxon>Gunneridae</taxon>
        <taxon>Pentapetalae</taxon>
        <taxon>rosids</taxon>
        <taxon>fabids</taxon>
        <taxon>Fabales</taxon>
        <taxon>Fabaceae</taxon>
        <taxon>Papilionoideae</taxon>
        <taxon>50 kb inversion clade</taxon>
        <taxon>NPAAA clade</taxon>
        <taxon>Hologalegina</taxon>
        <taxon>IRL clade</taxon>
        <taxon>Trifolieae</taxon>
        <taxon>Medicago</taxon>
    </lineage>
</organism>
<dbReference type="EnsemblPlants" id="AES69432">
    <property type="protein sequence ID" value="AES69432"/>
    <property type="gene ID" value="MTR_3g029890"/>
</dbReference>
<sequence>MHGSMEFKDIITLNLAVLSIRGWKLQTNPKVMVSLFVQREKTAKVDEPWLNEDHISRTIPCAFHLENVIANGLLDTTNKMWNQEVVKHVFDDKMATEILRTPLLTQLLDDRLVWKVEKNGHYYVKSTYRTCGCISFTATYALVWNLAVESPNVSQTPFLLQVSRLLCNEGMPKS</sequence>
<accession>G7IWL9</accession>
<evidence type="ECO:0000313" key="3">
    <source>
        <dbReference type="Proteomes" id="UP000002051"/>
    </source>
</evidence>
<dbReference type="AlphaFoldDB" id="G7IWL9"/>
<reference evidence="2" key="3">
    <citation type="submission" date="2015-04" db="UniProtKB">
        <authorList>
            <consortium name="EnsemblPlants"/>
        </authorList>
    </citation>
    <scope>IDENTIFICATION</scope>
    <source>
        <strain evidence="2">cv. Jemalong A17</strain>
    </source>
</reference>
<protein>
    <submittedName>
        <fullName evidence="1 2">Uncharacterized protein</fullName>
    </submittedName>
</protein>
<keyword evidence="3" id="KW-1185">Reference proteome</keyword>
<evidence type="ECO:0000313" key="1">
    <source>
        <dbReference type="EMBL" id="AES69432.1"/>
    </source>
</evidence>
<name>G7IWL9_MEDTR</name>
<evidence type="ECO:0000313" key="2">
    <source>
        <dbReference type="EnsemblPlants" id="AES69432"/>
    </source>
</evidence>
<proteinExistence type="predicted"/>
<reference evidence="1 3" key="1">
    <citation type="journal article" date="2011" name="Nature">
        <title>The Medicago genome provides insight into the evolution of rhizobial symbioses.</title>
        <authorList>
            <person name="Young N.D."/>
            <person name="Debelle F."/>
            <person name="Oldroyd G.E."/>
            <person name="Geurts R."/>
            <person name="Cannon S.B."/>
            <person name="Udvardi M.K."/>
            <person name="Benedito V.A."/>
            <person name="Mayer K.F."/>
            <person name="Gouzy J."/>
            <person name="Schoof H."/>
            <person name="Van de Peer Y."/>
            <person name="Proost S."/>
            <person name="Cook D.R."/>
            <person name="Meyers B.C."/>
            <person name="Spannagl M."/>
            <person name="Cheung F."/>
            <person name="De Mita S."/>
            <person name="Krishnakumar V."/>
            <person name="Gundlach H."/>
            <person name="Zhou S."/>
            <person name="Mudge J."/>
            <person name="Bharti A.K."/>
            <person name="Murray J.D."/>
            <person name="Naoumkina M.A."/>
            <person name="Rosen B."/>
            <person name="Silverstein K.A."/>
            <person name="Tang H."/>
            <person name="Rombauts S."/>
            <person name="Zhao P.X."/>
            <person name="Zhou P."/>
            <person name="Barbe V."/>
            <person name="Bardou P."/>
            <person name="Bechner M."/>
            <person name="Bellec A."/>
            <person name="Berger A."/>
            <person name="Berges H."/>
            <person name="Bidwell S."/>
            <person name="Bisseling T."/>
            <person name="Choisne N."/>
            <person name="Couloux A."/>
            <person name="Denny R."/>
            <person name="Deshpande S."/>
            <person name="Dai X."/>
            <person name="Doyle J.J."/>
            <person name="Dudez A.M."/>
            <person name="Farmer A.D."/>
            <person name="Fouteau S."/>
            <person name="Franken C."/>
            <person name="Gibelin C."/>
            <person name="Gish J."/>
            <person name="Goldstein S."/>
            <person name="Gonzalez A.J."/>
            <person name="Green P.J."/>
            <person name="Hallab A."/>
            <person name="Hartog M."/>
            <person name="Hua A."/>
            <person name="Humphray S.J."/>
            <person name="Jeong D.H."/>
            <person name="Jing Y."/>
            <person name="Jocker A."/>
            <person name="Kenton S.M."/>
            <person name="Kim D.J."/>
            <person name="Klee K."/>
            <person name="Lai H."/>
            <person name="Lang C."/>
            <person name="Lin S."/>
            <person name="Macmil S.L."/>
            <person name="Magdelenat G."/>
            <person name="Matthews L."/>
            <person name="McCorrison J."/>
            <person name="Monaghan E.L."/>
            <person name="Mun J.H."/>
            <person name="Najar F.Z."/>
            <person name="Nicholson C."/>
            <person name="Noirot C."/>
            <person name="O'Bleness M."/>
            <person name="Paule C.R."/>
            <person name="Poulain J."/>
            <person name="Prion F."/>
            <person name="Qin B."/>
            <person name="Qu C."/>
            <person name="Retzel E.F."/>
            <person name="Riddle C."/>
            <person name="Sallet E."/>
            <person name="Samain S."/>
            <person name="Samson N."/>
            <person name="Sanders I."/>
            <person name="Saurat O."/>
            <person name="Scarpelli C."/>
            <person name="Schiex T."/>
            <person name="Segurens B."/>
            <person name="Severin A.J."/>
            <person name="Sherrier D.J."/>
            <person name="Shi R."/>
            <person name="Sims S."/>
            <person name="Singer S.R."/>
            <person name="Sinharoy S."/>
            <person name="Sterck L."/>
            <person name="Viollet A."/>
            <person name="Wang B.B."/>
            <person name="Wang K."/>
            <person name="Wang M."/>
            <person name="Wang X."/>
            <person name="Warfsmann J."/>
            <person name="Weissenbach J."/>
            <person name="White D.D."/>
            <person name="White J.D."/>
            <person name="Wiley G.B."/>
            <person name="Wincker P."/>
            <person name="Xing Y."/>
            <person name="Yang L."/>
            <person name="Yao Z."/>
            <person name="Ying F."/>
            <person name="Zhai J."/>
            <person name="Zhou L."/>
            <person name="Zuber A."/>
            <person name="Denarie J."/>
            <person name="Dixon R.A."/>
            <person name="May G.D."/>
            <person name="Schwartz D.C."/>
            <person name="Rogers J."/>
            <person name="Quetier F."/>
            <person name="Town C.D."/>
            <person name="Roe B.A."/>
        </authorList>
    </citation>
    <scope>NUCLEOTIDE SEQUENCE [LARGE SCALE GENOMIC DNA]</scope>
    <source>
        <strain evidence="1">A17</strain>
        <strain evidence="2 3">cv. Jemalong A17</strain>
    </source>
</reference>
<dbReference type="HOGENOM" id="CLU_1542343_0_0_1"/>